<reference evidence="2 3" key="1">
    <citation type="submission" date="2016-11" db="EMBL/GenBank/DDBJ databases">
        <authorList>
            <person name="Varghese N."/>
            <person name="Submissions S."/>
        </authorList>
    </citation>
    <scope>NUCLEOTIDE SEQUENCE [LARGE SCALE GENOMIC DNA]</scope>
    <source>
        <strain evidence="2 3">CGMCC 1.12174</strain>
        <strain evidence="1 4">DSM 26351</strain>
    </source>
</reference>
<dbReference type="Proteomes" id="UP000198940">
    <property type="component" value="Unassembled WGS sequence"/>
</dbReference>
<dbReference type="EMBL" id="FRAT01000004">
    <property type="protein sequence ID" value="SHK69890.1"/>
    <property type="molecule type" value="Genomic_DNA"/>
</dbReference>
<organism evidence="2 3">
    <name type="scientific">Flagellimonas taeanensis</name>
    <dbReference type="NCBI Taxonomy" id="1005926"/>
    <lineage>
        <taxon>Bacteria</taxon>
        <taxon>Pseudomonadati</taxon>
        <taxon>Bacteroidota</taxon>
        <taxon>Flavobacteriia</taxon>
        <taxon>Flavobacteriales</taxon>
        <taxon>Flavobacteriaceae</taxon>
        <taxon>Flagellimonas</taxon>
    </lineage>
</organism>
<dbReference type="AlphaFoldDB" id="A0A1M6UL84"/>
<name>A0A1M6UL84_9FLAO</name>
<protein>
    <submittedName>
        <fullName evidence="2">Uncharacterized protein</fullName>
    </submittedName>
</protein>
<dbReference type="EMBL" id="FOKU01000013">
    <property type="protein sequence ID" value="SFC55114.1"/>
    <property type="molecule type" value="Genomic_DNA"/>
</dbReference>
<evidence type="ECO:0000313" key="4">
    <source>
        <dbReference type="Proteomes" id="UP000198940"/>
    </source>
</evidence>
<evidence type="ECO:0000313" key="3">
    <source>
        <dbReference type="Proteomes" id="UP000184031"/>
    </source>
</evidence>
<gene>
    <name evidence="1" type="ORF">SAMN04487891_11399</name>
    <name evidence="2" type="ORF">SAMN05216293_1667</name>
</gene>
<evidence type="ECO:0000313" key="2">
    <source>
        <dbReference type="EMBL" id="SHK69890.1"/>
    </source>
</evidence>
<comment type="caution">
    <text evidence="2">The sequence shown here is derived from an EMBL/GenBank/DDBJ whole genome shotgun (WGS) entry which is preliminary data.</text>
</comment>
<accession>A0A1M6UL84</accession>
<evidence type="ECO:0000313" key="1">
    <source>
        <dbReference type="EMBL" id="SFC55114.1"/>
    </source>
</evidence>
<keyword evidence="4" id="KW-1185">Reference proteome</keyword>
<sequence>MTFQHVDVIIFVVNRGEVKQTNKKTFKKNCYAGFSLHFGFQKFKKMPDILFADKLI</sequence>
<dbReference type="Proteomes" id="UP000184031">
    <property type="component" value="Unassembled WGS sequence"/>
</dbReference>
<proteinExistence type="predicted"/>